<feature type="compositionally biased region" description="Acidic residues" evidence="7">
    <location>
        <begin position="7"/>
        <end position="24"/>
    </location>
</feature>
<dbReference type="PANTHER" id="PTHR21066:SF9">
    <property type="entry name" value="ODORANT-BINDING PROTEIN 59A"/>
    <property type="match status" value="1"/>
</dbReference>
<proteinExistence type="inferred from homology"/>
<accession>A0A1J1IU23</accession>
<dbReference type="GO" id="GO:0005549">
    <property type="term" value="F:odorant binding"/>
    <property type="evidence" value="ECO:0007669"/>
    <property type="project" value="InterPro"/>
</dbReference>
<comment type="subcellular location">
    <subcellularLocation>
        <location evidence="1">Secreted</location>
    </subcellularLocation>
</comment>
<name>A0A1J1IU23_9DIPT</name>
<dbReference type="Gene3D" id="1.10.238.20">
    <property type="entry name" value="Pheromone/general odorant binding protein domain"/>
    <property type="match status" value="1"/>
</dbReference>
<sequence length="205" mass="24128">MRKVSESDLETTNYDEYENSDDNDDNKKIYSGTSHFEATEHSNTFNNNTNPQINQHYNSKTGGNDYNPQQNDQRDANPYQYTYNDNNKLNIRNHNDGHRNDSNNKQERDKACVLQCFFQELKMSNDEGFPDKHKALHVLTRDLRDRELKDFYTDSIQECFRMIDTDPKLHRDNCLFSKALIICMTERAKMNCSDWQNSIGEGVFI</sequence>
<feature type="compositionally biased region" description="Low complexity" evidence="7">
    <location>
        <begin position="43"/>
        <end position="58"/>
    </location>
</feature>
<evidence type="ECO:0000313" key="8">
    <source>
        <dbReference type="EMBL" id="CRL03084.1"/>
    </source>
</evidence>
<dbReference type="GO" id="GO:0007608">
    <property type="term" value="P:sensory perception of smell"/>
    <property type="evidence" value="ECO:0007669"/>
    <property type="project" value="UniProtKB-KW"/>
</dbReference>
<keyword evidence="9" id="KW-1185">Reference proteome</keyword>
<evidence type="ECO:0000256" key="6">
    <source>
        <dbReference type="ARBA" id="ARBA00022725"/>
    </source>
</evidence>
<feature type="compositionally biased region" description="Polar residues" evidence="7">
    <location>
        <begin position="79"/>
        <end position="92"/>
    </location>
</feature>
<dbReference type="InterPro" id="IPR006170">
    <property type="entry name" value="PBP/GOBP"/>
</dbReference>
<dbReference type="InterPro" id="IPR052295">
    <property type="entry name" value="Odorant-binding_protein"/>
</dbReference>
<evidence type="ECO:0000256" key="1">
    <source>
        <dbReference type="ARBA" id="ARBA00004613"/>
    </source>
</evidence>
<dbReference type="OrthoDB" id="8194482at2759"/>
<reference evidence="8 9" key="1">
    <citation type="submission" date="2015-04" db="EMBL/GenBank/DDBJ databases">
        <authorList>
            <person name="Syromyatnikov M.Y."/>
            <person name="Popov V.N."/>
        </authorList>
    </citation>
    <scope>NUCLEOTIDE SEQUENCE [LARGE SCALE GENOMIC DNA]</scope>
</reference>
<evidence type="ECO:0000256" key="5">
    <source>
        <dbReference type="ARBA" id="ARBA00022606"/>
    </source>
</evidence>
<dbReference type="PANTHER" id="PTHR21066">
    <property type="entry name" value="ODORANT-BINDING PROTEIN 59A-RELATED"/>
    <property type="match status" value="1"/>
</dbReference>
<keyword evidence="5" id="KW-0716">Sensory transduction</keyword>
<feature type="compositionally biased region" description="Polar residues" evidence="7">
    <location>
        <begin position="59"/>
        <end position="71"/>
    </location>
</feature>
<comment type="similarity">
    <text evidence="2">Belongs to the PBP/GOBP family.</text>
</comment>
<dbReference type="Pfam" id="PF01395">
    <property type="entry name" value="PBP_GOBP"/>
    <property type="match status" value="1"/>
</dbReference>
<protein>
    <submittedName>
        <fullName evidence="8">CLUMA_CG016340, isoform A</fullName>
    </submittedName>
</protein>
<dbReference type="Proteomes" id="UP000183832">
    <property type="component" value="Unassembled WGS sequence"/>
</dbReference>
<evidence type="ECO:0000256" key="7">
    <source>
        <dbReference type="SAM" id="MobiDB-lite"/>
    </source>
</evidence>
<evidence type="ECO:0000256" key="4">
    <source>
        <dbReference type="ARBA" id="ARBA00022525"/>
    </source>
</evidence>
<keyword evidence="3" id="KW-0813">Transport</keyword>
<evidence type="ECO:0000256" key="2">
    <source>
        <dbReference type="ARBA" id="ARBA00008098"/>
    </source>
</evidence>
<evidence type="ECO:0000313" key="9">
    <source>
        <dbReference type="Proteomes" id="UP000183832"/>
    </source>
</evidence>
<keyword evidence="4" id="KW-0964">Secreted</keyword>
<dbReference type="AlphaFoldDB" id="A0A1J1IU23"/>
<keyword evidence="6" id="KW-0552">Olfaction</keyword>
<dbReference type="GO" id="GO:0005576">
    <property type="term" value="C:extracellular region"/>
    <property type="evidence" value="ECO:0007669"/>
    <property type="project" value="UniProtKB-SubCell"/>
</dbReference>
<dbReference type="SUPFAM" id="SSF47565">
    <property type="entry name" value="Insect pheromone/odorant-binding proteins"/>
    <property type="match status" value="1"/>
</dbReference>
<feature type="region of interest" description="Disordered" evidence="7">
    <location>
        <begin position="1"/>
        <end position="106"/>
    </location>
</feature>
<organism evidence="8 9">
    <name type="scientific">Clunio marinus</name>
    <dbReference type="NCBI Taxonomy" id="568069"/>
    <lineage>
        <taxon>Eukaryota</taxon>
        <taxon>Metazoa</taxon>
        <taxon>Ecdysozoa</taxon>
        <taxon>Arthropoda</taxon>
        <taxon>Hexapoda</taxon>
        <taxon>Insecta</taxon>
        <taxon>Pterygota</taxon>
        <taxon>Neoptera</taxon>
        <taxon>Endopterygota</taxon>
        <taxon>Diptera</taxon>
        <taxon>Nematocera</taxon>
        <taxon>Chironomoidea</taxon>
        <taxon>Chironomidae</taxon>
        <taxon>Clunio</taxon>
    </lineage>
</organism>
<feature type="compositionally biased region" description="Basic and acidic residues" evidence="7">
    <location>
        <begin position="93"/>
        <end position="106"/>
    </location>
</feature>
<gene>
    <name evidence="8" type="ORF">CLUMA_CG016340</name>
</gene>
<dbReference type="EMBL" id="CVRI01000059">
    <property type="protein sequence ID" value="CRL03084.1"/>
    <property type="molecule type" value="Genomic_DNA"/>
</dbReference>
<evidence type="ECO:0000256" key="3">
    <source>
        <dbReference type="ARBA" id="ARBA00022448"/>
    </source>
</evidence>
<dbReference type="InterPro" id="IPR036728">
    <property type="entry name" value="PBP_GOBP_sf"/>
</dbReference>